<dbReference type="InParanoid" id="D6TBN4"/>
<protein>
    <submittedName>
        <fullName evidence="2">Uncharacterized protein</fullName>
    </submittedName>
</protein>
<evidence type="ECO:0000313" key="3">
    <source>
        <dbReference type="Proteomes" id="UP000004508"/>
    </source>
</evidence>
<dbReference type="Proteomes" id="UP000004508">
    <property type="component" value="Unassembled WGS sequence"/>
</dbReference>
<name>D6TBN4_KTERA</name>
<comment type="caution">
    <text evidence="2">The sequence shown here is derived from an EMBL/GenBank/DDBJ whole genome shotgun (WGS) entry which is preliminary data.</text>
</comment>
<evidence type="ECO:0000313" key="2">
    <source>
        <dbReference type="EMBL" id="EFH89816.1"/>
    </source>
</evidence>
<keyword evidence="1" id="KW-1133">Transmembrane helix</keyword>
<feature type="transmembrane region" description="Helical" evidence="1">
    <location>
        <begin position="20"/>
        <end position="43"/>
    </location>
</feature>
<sequence length="45" mass="5214">MQISQFAYQVLQNEPYATRGFFFVLHMALGCWTVACCPGRVLFRL</sequence>
<keyword evidence="1" id="KW-0472">Membrane</keyword>
<proteinExistence type="predicted"/>
<keyword evidence="1" id="KW-0812">Transmembrane</keyword>
<evidence type="ECO:0000256" key="1">
    <source>
        <dbReference type="SAM" id="Phobius"/>
    </source>
</evidence>
<organism evidence="2 3">
    <name type="scientific">Ktedonobacter racemifer DSM 44963</name>
    <dbReference type="NCBI Taxonomy" id="485913"/>
    <lineage>
        <taxon>Bacteria</taxon>
        <taxon>Bacillati</taxon>
        <taxon>Chloroflexota</taxon>
        <taxon>Ktedonobacteria</taxon>
        <taxon>Ktedonobacterales</taxon>
        <taxon>Ktedonobacteraceae</taxon>
        <taxon>Ktedonobacter</taxon>
    </lineage>
</organism>
<dbReference type="EMBL" id="ADVG01000001">
    <property type="protein sequence ID" value="EFH89816.1"/>
    <property type="molecule type" value="Genomic_DNA"/>
</dbReference>
<reference evidence="2 3" key="1">
    <citation type="journal article" date="2011" name="Stand. Genomic Sci.">
        <title>Non-contiguous finished genome sequence and contextual data of the filamentous soil bacterium Ktedonobacter racemifer type strain (SOSP1-21).</title>
        <authorList>
            <person name="Chang Y.J."/>
            <person name="Land M."/>
            <person name="Hauser L."/>
            <person name="Chertkov O."/>
            <person name="Del Rio T.G."/>
            <person name="Nolan M."/>
            <person name="Copeland A."/>
            <person name="Tice H."/>
            <person name="Cheng J.F."/>
            <person name="Lucas S."/>
            <person name="Han C."/>
            <person name="Goodwin L."/>
            <person name="Pitluck S."/>
            <person name="Ivanova N."/>
            <person name="Ovchinikova G."/>
            <person name="Pati A."/>
            <person name="Chen A."/>
            <person name="Palaniappan K."/>
            <person name="Mavromatis K."/>
            <person name="Liolios K."/>
            <person name="Brettin T."/>
            <person name="Fiebig A."/>
            <person name="Rohde M."/>
            <person name="Abt B."/>
            <person name="Goker M."/>
            <person name="Detter J.C."/>
            <person name="Woyke T."/>
            <person name="Bristow J."/>
            <person name="Eisen J.A."/>
            <person name="Markowitz V."/>
            <person name="Hugenholtz P."/>
            <person name="Kyrpides N.C."/>
            <person name="Klenk H.P."/>
            <person name="Lapidus A."/>
        </authorList>
    </citation>
    <scope>NUCLEOTIDE SEQUENCE [LARGE SCALE GENOMIC DNA]</scope>
    <source>
        <strain evidence="3">DSM 44963</strain>
    </source>
</reference>
<accession>D6TBN4</accession>
<dbReference type="STRING" id="485913.Krac_11389"/>
<gene>
    <name evidence="2" type="ORF">Krac_11389</name>
</gene>
<keyword evidence="3" id="KW-1185">Reference proteome</keyword>
<dbReference type="AlphaFoldDB" id="D6TBN4"/>